<dbReference type="OrthoDB" id="5245206at2759"/>
<keyword evidence="3" id="KW-1185">Reference proteome</keyword>
<organism evidence="2 3">
    <name type="scientific">Hyaloscypha variabilis (strain UAMH 11265 / GT02V1 / F)</name>
    <name type="common">Meliniomyces variabilis</name>
    <dbReference type="NCBI Taxonomy" id="1149755"/>
    <lineage>
        <taxon>Eukaryota</taxon>
        <taxon>Fungi</taxon>
        <taxon>Dikarya</taxon>
        <taxon>Ascomycota</taxon>
        <taxon>Pezizomycotina</taxon>
        <taxon>Leotiomycetes</taxon>
        <taxon>Helotiales</taxon>
        <taxon>Hyaloscyphaceae</taxon>
        <taxon>Hyaloscypha</taxon>
        <taxon>Hyaloscypha variabilis</taxon>
    </lineage>
</organism>
<keyword evidence="1" id="KW-0472">Membrane</keyword>
<feature type="transmembrane region" description="Helical" evidence="1">
    <location>
        <begin position="12"/>
        <end position="34"/>
    </location>
</feature>
<dbReference type="Proteomes" id="UP000235786">
    <property type="component" value="Unassembled WGS sequence"/>
</dbReference>
<keyword evidence="1" id="KW-0812">Transmembrane</keyword>
<evidence type="ECO:0000313" key="3">
    <source>
        <dbReference type="Proteomes" id="UP000235786"/>
    </source>
</evidence>
<keyword evidence="1" id="KW-1133">Transmembrane helix</keyword>
<evidence type="ECO:0000313" key="2">
    <source>
        <dbReference type="EMBL" id="PMD39386.1"/>
    </source>
</evidence>
<dbReference type="AlphaFoldDB" id="A0A2J6RLJ2"/>
<reference evidence="2 3" key="1">
    <citation type="submission" date="2016-04" db="EMBL/GenBank/DDBJ databases">
        <title>A degradative enzymes factory behind the ericoid mycorrhizal symbiosis.</title>
        <authorList>
            <consortium name="DOE Joint Genome Institute"/>
            <person name="Martino E."/>
            <person name="Morin E."/>
            <person name="Grelet G."/>
            <person name="Kuo A."/>
            <person name="Kohler A."/>
            <person name="Daghino S."/>
            <person name="Barry K."/>
            <person name="Choi C."/>
            <person name="Cichocki N."/>
            <person name="Clum A."/>
            <person name="Copeland A."/>
            <person name="Hainaut M."/>
            <person name="Haridas S."/>
            <person name="Labutti K."/>
            <person name="Lindquist E."/>
            <person name="Lipzen A."/>
            <person name="Khouja H.-R."/>
            <person name="Murat C."/>
            <person name="Ohm R."/>
            <person name="Olson A."/>
            <person name="Spatafora J."/>
            <person name="Veneault-Fourrey C."/>
            <person name="Henrissat B."/>
            <person name="Grigoriev I."/>
            <person name="Martin F."/>
            <person name="Perotto S."/>
        </authorList>
    </citation>
    <scope>NUCLEOTIDE SEQUENCE [LARGE SCALE GENOMIC DNA]</scope>
    <source>
        <strain evidence="2 3">F</strain>
    </source>
</reference>
<dbReference type="EMBL" id="KZ613946">
    <property type="protein sequence ID" value="PMD39386.1"/>
    <property type="molecule type" value="Genomic_DNA"/>
</dbReference>
<name>A0A2J6RLJ2_HYAVF</name>
<accession>A0A2J6RLJ2</accession>
<protein>
    <submittedName>
        <fullName evidence="2">Uncharacterized protein</fullName>
    </submittedName>
</protein>
<evidence type="ECO:0000256" key="1">
    <source>
        <dbReference type="SAM" id="Phobius"/>
    </source>
</evidence>
<sequence>MTWTQFNDGSGIIGFIGSAFATIGVIYGIIVAGWRINVSNFKERLGAISFDAELMSYFVAAKPRPWNIWPISQPTVDPPRLPNVFALIEAGDLGLFTSSMFSSMPASYTRVSWMPVYEAFFREYVWSSEMRGHQDFGVFGADDKDKTHHLLNYVERARRDVLKTKLNARRNDTLVSRHFCARISPGENLCVVN</sequence>
<proteinExistence type="predicted"/>
<gene>
    <name evidence="2" type="ORF">L207DRAFT_21288</name>
</gene>